<feature type="transmembrane region" description="Helical" evidence="10">
    <location>
        <begin position="113"/>
        <end position="132"/>
    </location>
</feature>
<dbReference type="GO" id="GO:0000155">
    <property type="term" value="F:phosphorelay sensor kinase activity"/>
    <property type="evidence" value="ECO:0007669"/>
    <property type="project" value="InterPro"/>
</dbReference>
<evidence type="ECO:0000259" key="12">
    <source>
        <dbReference type="Pfam" id="PF07730"/>
    </source>
</evidence>
<comment type="catalytic activity">
    <reaction evidence="1">
        <text>ATP + protein L-histidine = ADP + protein N-phospho-L-histidine.</text>
        <dbReference type="EC" id="2.7.13.3"/>
    </reaction>
</comment>
<feature type="region of interest" description="Disordered" evidence="9">
    <location>
        <begin position="330"/>
        <end position="353"/>
    </location>
</feature>
<dbReference type="Pfam" id="PF07730">
    <property type="entry name" value="HisKA_3"/>
    <property type="match status" value="1"/>
</dbReference>
<evidence type="ECO:0000259" key="13">
    <source>
        <dbReference type="Pfam" id="PF23539"/>
    </source>
</evidence>
<gene>
    <name evidence="14" type="ORF">FXF68_04475</name>
</gene>
<dbReference type="Pfam" id="PF23539">
    <property type="entry name" value="DUF7134"/>
    <property type="match status" value="1"/>
</dbReference>
<feature type="transmembrane region" description="Helical" evidence="10">
    <location>
        <begin position="477"/>
        <end position="495"/>
    </location>
</feature>
<dbReference type="RefSeq" id="WP_148757592.1">
    <property type="nucleotide sequence ID" value="NZ_VSRQ01000001.1"/>
</dbReference>
<evidence type="ECO:0000256" key="10">
    <source>
        <dbReference type="SAM" id="Phobius"/>
    </source>
</evidence>
<evidence type="ECO:0000256" key="1">
    <source>
        <dbReference type="ARBA" id="ARBA00000085"/>
    </source>
</evidence>
<keyword evidence="15" id="KW-1185">Reference proteome</keyword>
<feature type="domain" description="Histidine kinase/HSP90-like ATPase" evidence="11">
    <location>
        <begin position="294"/>
        <end position="384"/>
    </location>
</feature>
<feature type="domain" description="DUF7134" evidence="13">
    <location>
        <begin position="14"/>
        <end position="162"/>
    </location>
</feature>
<feature type="domain" description="Signal transduction histidine kinase subgroup 3 dimerisation and phosphoacceptor" evidence="12">
    <location>
        <begin position="187"/>
        <end position="242"/>
    </location>
</feature>
<evidence type="ECO:0000313" key="14">
    <source>
        <dbReference type="EMBL" id="TYK53003.1"/>
    </source>
</evidence>
<feature type="transmembrane region" description="Helical" evidence="10">
    <location>
        <begin position="138"/>
        <end position="158"/>
    </location>
</feature>
<name>A0A5D3FXP4_9ACTN</name>
<evidence type="ECO:0000256" key="3">
    <source>
        <dbReference type="ARBA" id="ARBA00022553"/>
    </source>
</evidence>
<dbReference type="EC" id="2.7.13.3" evidence="2"/>
<feature type="compositionally biased region" description="Gly residues" evidence="9">
    <location>
        <begin position="344"/>
        <end position="353"/>
    </location>
</feature>
<feature type="transmembrane region" description="Helical" evidence="10">
    <location>
        <begin position="396"/>
        <end position="414"/>
    </location>
</feature>
<keyword evidence="7" id="KW-0067">ATP-binding</keyword>
<evidence type="ECO:0000256" key="4">
    <source>
        <dbReference type="ARBA" id="ARBA00022679"/>
    </source>
</evidence>
<keyword evidence="8" id="KW-0902">Two-component regulatory system</keyword>
<evidence type="ECO:0000259" key="11">
    <source>
        <dbReference type="Pfam" id="PF02518"/>
    </source>
</evidence>
<feature type="transmembrane region" description="Helical" evidence="10">
    <location>
        <begin position="502"/>
        <end position="523"/>
    </location>
</feature>
<evidence type="ECO:0000256" key="7">
    <source>
        <dbReference type="ARBA" id="ARBA00022840"/>
    </source>
</evidence>
<evidence type="ECO:0000256" key="2">
    <source>
        <dbReference type="ARBA" id="ARBA00012438"/>
    </source>
</evidence>
<dbReference type="GO" id="GO:0005524">
    <property type="term" value="F:ATP binding"/>
    <property type="evidence" value="ECO:0007669"/>
    <property type="project" value="UniProtKB-KW"/>
</dbReference>
<dbReference type="Pfam" id="PF02518">
    <property type="entry name" value="HATPase_c"/>
    <property type="match status" value="1"/>
</dbReference>
<dbReference type="Gene3D" id="1.20.5.1930">
    <property type="match status" value="1"/>
</dbReference>
<dbReference type="CDD" id="cd16917">
    <property type="entry name" value="HATPase_UhpB-NarQ-NarX-like"/>
    <property type="match status" value="1"/>
</dbReference>
<keyword evidence="3" id="KW-0597">Phosphoprotein</keyword>
<evidence type="ECO:0000256" key="5">
    <source>
        <dbReference type="ARBA" id="ARBA00022741"/>
    </source>
</evidence>
<dbReference type="SUPFAM" id="SSF55874">
    <property type="entry name" value="ATPase domain of HSP90 chaperone/DNA topoisomerase II/histidine kinase"/>
    <property type="match status" value="1"/>
</dbReference>
<dbReference type="InterPro" id="IPR036890">
    <property type="entry name" value="HATPase_C_sf"/>
</dbReference>
<feature type="transmembrane region" description="Helical" evidence="10">
    <location>
        <begin position="426"/>
        <end position="444"/>
    </location>
</feature>
<reference evidence="14 15" key="1">
    <citation type="submission" date="2019-08" db="EMBL/GenBank/DDBJ databases">
        <title>Actinomadura sp. nov. CYP1-5 isolated from mountain soil.</title>
        <authorList>
            <person name="Songsumanus A."/>
            <person name="Kuncharoen N."/>
            <person name="Kudo T."/>
            <person name="Yuki M."/>
            <person name="Igarashi Y."/>
            <person name="Tanasupawat S."/>
        </authorList>
    </citation>
    <scope>NUCLEOTIDE SEQUENCE [LARGE SCALE GENOMIC DNA]</scope>
    <source>
        <strain evidence="14 15">CYP1-5</strain>
    </source>
</reference>
<accession>A0A5D3FXP4</accession>
<keyword evidence="10" id="KW-0472">Membrane</keyword>
<feature type="transmembrane region" description="Helical" evidence="10">
    <location>
        <begin position="16"/>
        <end position="34"/>
    </location>
</feature>
<feature type="transmembrane region" description="Helical" evidence="10">
    <location>
        <begin position="451"/>
        <end position="471"/>
    </location>
</feature>
<keyword evidence="10" id="KW-0812">Transmembrane</keyword>
<protein>
    <recommendedName>
        <fullName evidence="2">histidine kinase</fullName>
        <ecNumber evidence="2">2.7.13.3</ecNumber>
    </recommendedName>
</protein>
<dbReference type="PANTHER" id="PTHR24421:SF10">
    <property type="entry name" value="NITRATE_NITRITE SENSOR PROTEIN NARQ"/>
    <property type="match status" value="1"/>
</dbReference>
<dbReference type="Proteomes" id="UP000323505">
    <property type="component" value="Unassembled WGS sequence"/>
</dbReference>
<evidence type="ECO:0000256" key="9">
    <source>
        <dbReference type="SAM" id="MobiDB-lite"/>
    </source>
</evidence>
<dbReference type="PANTHER" id="PTHR24421">
    <property type="entry name" value="NITRATE/NITRITE SENSOR PROTEIN NARX-RELATED"/>
    <property type="match status" value="1"/>
</dbReference>
<comment type="caution">
    <text evidence="14">The sequence shown here is derived from an EMBL/GenBank/DDBJ whole genome shotgun (WGS) entry which is preliminary data.</text>
</comment>
<dbReference type="InterPro" id="IPR003594">
    <property type="entry name" value="HATPase_dom"/>
</dbReference>
<feature type="transmembrane region" description="Helical" evidence="10">
    <location>
        <begin position="535"/>
        <end position="558"/>
    </location>
</feature>
<dbReference type="GO" id="GO:0046983">
    <property type="term" value="F:protein dimerization activity"/>
    <property type="evidence" value="ECO:0007669"/>
    <property type="project" value="InterPro"/>
</dbReference>
<evidence type="ECO:0000256" key="8">
    <source>
        <dbReference type="ARBA" id="ARBA00023012"/>
    </source>
</evidence>
<keyword evidence="4" id="KW-0808">Transferase</keyword>
<dbReference type="Gene3D" id="3.30.565.10">
    <property type="entry name" value="Histidine kinase-like ATPase, C-terminal domain"/>
    <property type="match status" value="1"/>
</dbReference>
<dbReference type="InterPro" id="IPR050482">
    <property type="entry name" value="Sensor_HK_TwoCompSys"/>
</dbReference>
<dbReference type="InterPro" id="IPR055558">
    <property type="entry name" value="DUF7134"/>
</dbReference>
<sequence>MRTDENPRQWPRIADWGVPFLVAGSQIPLTWLFTDGSGDPLGTGRWTAVAIAVVLGAGTLAWRRVAPVPTLAAAIALTAIGLVASGDANTAIGGPADGVALYSLAVLRGPRPAVLGCAAAWAVASLAYLPTAAGPGDALSGALLDAALYLGITAFGQLRRQRAARRRELSDRLADVDREARAAADAERERLAREVHDVAGHHLSAVVVHTGAAVRLGDPALVREALALAAETGREVLGSLSALADLAGPRADGGGLRELLPGLCHGLARMGVPVSLTLEGRARRLPAEVTAVAYRIVQESLTNATRHAFGAEVRVTVRYVPGEVLVSVENERPGGGTARARGDQQGGGRGVRGMRGRAAELGGALTAGPTAPGGWAVEARLPTTAGSRIGWGWPEVLDAVTVALCAASPLLAFVPPEPLVEGPSAAETALAAAVLVLGAVPLWWRRRRPRAALAAVVSAHAAFAAACALRSPDALNALGLASPALLVAVYSVACYHPDGRRTWPAALAAPLPWGIGLGLALAADRTAATGAEIPVAFTFGLVIAVVCAAPATFAVWAWGLAVAARSRRWGDAIIDTVTTRTGTAVHTERIRVAAGLNGTVLDRTARLVTTAETGLTSADDDAAAALREVAGQARAALTEMRGLLDAMERDMERDGEGAVTGGRTP</sequence>
<evidence type="ECO:0000256" key="6">
    <source>
        <dbReference type="ARBA" id="ARBA00022777"/>
    </source>
</evidence>
<dbReference type="AlphaFoldDB" id="A0A5D3FXP4"/>
<dbReference type="EMBL" id="VSRQ01000001">
    <property type="protein sequence ID" value="TYK53003.1"/>
    <property type="molecule type" value="Genomic_DNA"/>
</dbReference>
<feature type="transmembrane region" description="Helical" evidence="10">
    <location>
        <begin position="46"/>
        <end position="65"/>
    </location>
</feature>
<dbReference type="GO" id="GO:0016020">
    <property type="term" value="C:membrane"/>
    <property type="evidence" value="ECO:0007669"/>
    <property type="project" value="InterPro"/>
</dbReference>
<evidence type="ECO:0000313" key="15">
    <source>
        <dbReference type="Proteomes" id="UP000323505"/>
    </source>
</evidence>
<dbReference type="InterPro" id="IPR011712">
    <property type="entry name" value="Sig_transdc_His_kin_sub3_dim/P"/>
</dbReference>
<keyword evidence="6" id="KW-0418">Kinase</keyword>
<keyword evidence="5" id="KW-0547">Nucleotide-binding</keyword>
<proteinExistence type="predicted"/>
<keyword evidence="10" id="KW-1133">Transmembrane helix</keyword>
<organism evidence="14 15">
    <name type="scientific">Actinomadura decatromicini</name>
    <dbReference type="NCBI Taxonomy" id="2604572"/>
    <lineage>
        <taxon>Bacteria</taxon>
        <taxon>Bacillati</taxon>
        <taxon>Actinomycetota</taxon>
        <taxon>Actinomycetes</taxon>
        <taxon>Streptosporangiales</taxon>
        <taxon>Thermomonosporaceae</taxon>
        <taxon>Actinomadura</taxon>
    </lineage>
</organism>